<organism evidence="1">
    <name type="scientific">marine metagenome</name>
    <dbReference type="NCBI Taxonomy" id="408172"/>
    <lineage>
        <taxon>unclassified sequences</taxon>
        <taxon>metagenomes</taxon>
        <taxon>ecological metagenomes</taxon>
    </lineage>
</organism>
<name>A0A383AGX7_9ZZZZ</name>
<dbReference type="EMBL" id="UINC01191681">
    <property type="protein sequence ID" value="SVE06435.1"/>
    <property type="molecule type" value="Genomic_DNA"/>
</dbReference>
<accession>A0A383AGX7</accession>
<sequence>MLFKVTNEALAALLHGRKDEGHPEDQVMRVICDEDDVTFELDFPDMMDMVYKWEGQPVLLVDPDMNREFGDMILDVVAQDGEFNFFMTEIDSVN</sequence>
<proteinExistence type="predicted"/>
<protein>
    <recommendedName>
        <fullName evidence="2">FeS cluster biogenesis domain-containing protein</fullName>
    </recommendedName>
</protein>
<evidence type="ECO:0008006" key="2">
    <source>
        <dbReference type="Google" id="ProtNLM"/>
    </source>
</evidence>
<reference evidence="1" key="1">
    <citation type="submission" date="2018-05" db="EMBL/GenBank/DDBJ databases">
        <authorList>
            <person name="Lanie J.A."/>
            <person name="Ng W.-L."/>
            <person name="Kazmierczak K.M."/>
            <person name="Andrzejewski T.M."/>
            <person name="Davidsen T.M."/>
            <person name="Wayne K.J."/>
            <person name="Tettelin H."/>
            <person name="Glass J.I."/>
            <person name="Rusch D."/>
            <person name="Podicherti R."/>
            <person name="Tsui H.-C.T."/>
            <person name="Winkler M.E."/>
        </authorList>
    </citation>
    <scope>NUCLEOTIDE SEQUENCE</scope>
</reference>
<gene>
    <name evidence="1" type="ORF">METZ01_LOCUS459289</name>
</gene>
<evidence type="ECO:0000313" key="1">
    <source>
        <dbReference type="EMBL" id="SVE06435.1"/>
    </source>
</evidence>
<dbReference type="AlphaFoldDB" id="A0A383AGX7"/>